<evidence type="ECO:0000313" key="3">
    <source>
        <dbReference type="Proteomes" id="UP000091857"/>
    </source>
</evidence>
<dbReference type="InterPro" id="IPR006553">
    <property type="entry name" value="Leu-rich_rpt_Cys-con_subtyp"/>
</dbReference>
<dbReference type="OrthoDB" id="2585512at2759"/>
<dbReference type="InterPro" id="IPR032675">
    <property type="entry name" value="LRR_dom_sf"/>
</dbReference>
<dbReference type="EMBL" id="CM004392">
    <property type="protein sequence ID" value="OAY47064.1"/>
    <property type="molecule type" value="Genomic_DNA"/>
</dbReference>
<dbReference type="SMART" id="SM00367">
    <property type="entry name" value="LRR_CC"/>
    <property type="match status" value="8"/>
</dbReference>
<dbReference type="STRING" id="3983.A0A2C9VN60"/>
<protein>
    <recommendedName>
        <fullName evidence="1">F-box/LRR-repeat protein 15-like leucin rich repeat domain-containing protein</fullName>
    </recommendedName>
</protein>
<evidence type="ECO:0000259" key="1">
    <source>
        <dbReference type="Pfam" id="PF25372"/>
    </source>
</evidence>
<reference evidence="3" key="1">
    <citation type="journal article" date="2016" name="Nat. Biotechnol.">
        <title>Sequencing wild and cultivated cassava and related species reveals extensive interspecific hybridization and genetic diversity.</title>
        <authorList>
            <person name="Bredeson J.V."/>
            <person name="Lyons J.B."/>
            <person name="Prochnik S.E."/>
            <person name="Wu G.A."/>
            <person name="Ha C.M."/>
            <person name="Edsinger-Gonzales E."/>
            <person name="Grimwood J."/>
            <person name="Schmutz J."/>
            <person name="Rabbi I.Y."/>
            <person name="Egesi C."/>
            <person name="Nauluvula P."/>
            <person name="Lebot V."/>
            <person name="Ndunguru J."/>
            <person name="Mkamilo G."/>
            <person name="Bart R.S."/>
            <person name="Setter T.L."/>
            <person name="Gleadow R.M."/>
            <person name="Kulakow P."/>
            <person name="Ferguson M.E."/>
            <person name="Rounsley S."/>
            <person name="Rokhsar D.S."/>
        </authorList>
    </citation>
    <scope>NUCLEOTIDE SEQUENCE [LARGE SCALE GENOMIC DNA]</scope>
    <source>
        <strain evidence="3">cv. AM560-2</strain>
    </source>
</reference>
<dbReference type="Pfam" id="PF25372">
    <property type="entry name" value="DUF7885"/>
    <property type="match status" value="1"/>
</dbReference>
<dbReference type="SUPFAM" id="SSF81383">
    <property type="entry name" value="F-box domain"/>
    <property type="match status" value="1"/>
</dbReference>
<dbReference type="SUPFAM" id="SSF52047">
    <property type="entry name" value="RNI-like"/>
    <property type="match status" value="1"/>
</dbReference>
<dbReference type="InterPro" id="IPR036047">
    <property type="entry name" value="F-box-like_dom_sf"/>
</dbReference>
<proteinExistence type="predicted"/>
<name>A0A2C9VN60_MANES</name>
<dbReference type="Gramene" id="Manes.06G049300.2.v8.1">
    <property type="protein sequence ID" value="Manes.06G049300.2.v8.1.CDS"/>
    <property type="gene ID" value="Manes.06G049300.v8.1"/>
</dbReference>
<keyword evidence="3" id="KW-1185">Reference proteome</keyword>
<dbReference type="Proteomes" id="UP000091857">
    <property type="component" value="Chromosome 6"/>
</dbReference>
<feature type="domain" description="F-box/LRR-repeat protein 15-like leucin rich repeat" evidence="1">
    <location>
        <begin position="65"/>
        <end position="602"/>
    </location>
</feature>
<sequence length="612" mass="67505">MMMERLASSLICEEILGRLDLKTLCTVACVSRSLRFSVDYEVLPFLSSLHLPPSFIPDSSSLFIILSRCTRAGTLTLTTLTLNCQRLRDSCLTRFLGEQLQQLNLSFCSFLSYGFLVSIGENCPFLRVLMLEFAEQGSPDLFRRTLADMLFKCHLLECVCLKIKGTEVDARAFHFIDLFLPSTLKILKLKPTLEVNAIRLARQLGTGQKLSAMEDFSIPNSPTSYRFALQNLSLVLDVISDRLLVSITSSLPLLVELDLEDRPNKEPSPQFDLTNSGLQLLGSCYHLTGLSLIRSRKNYQGSFKQINDMGMFLLSESCKSLQSVKLCGFSKVTDAGFASLLHSCQQLKKFEVRNAILLSDLAFHNLTGVSSSLVEVRLLSCNLITSETVKKLGSSRSLEVLDLCGCKSIANSCLSSISCLRRLTSLNLTGADITDDGLSILGQGSPPISHLCLRGCKRVTDKGISLLLCGAIAETLAALDLGYMPGISDSSIFTIVAVGREITELCIRCCFYVTDSSLQALATKRSFQYGNKQLRQLDLFNCIGLSADAVRLLRKPLFSGLHWVGIGQTRLVIKGGAILTEICNERPWLTVCSDGCEMGCHDGWQFHRSESH</sequence>
<organism evidence="2 3">
    <name type="scientific">Manihot esculenta</name>
    <name type="common">Cassava</name>
    <name type="synonym">Jatropha manihot</name>
    <dbReference type="NCBI Taxonomy" id="3983"/>
    <lineage>
        <taxon>Eukaryota</taxon>
        <taxon>Viridiplantae</taxon>
        <taxon>Streptophyta</taxon>
        <taxon>Embryophyta</taxon>
        <taxon>Tracheophyta</taxon>
        <taxon>Spermatophyta</taxon>
        <taxon>Magnoliopsida</taxon>
        <taxon>eudicotyledons</taxon>
        <taxon>Gunneridae</taxon>
        <taxon>Pentapetalae</taxon>
        <taxon>rosids</taxon>
        <taxon>fabids</taxon>
        <taxon>Malpighiales</taxon>
        <taxon>Euphorbiaceae</taxon>
        <taxon>Crotonoideae</taxon>
        <taxon>Manihoteae</taxon>
        <taxon>Manihot</taxon>
    </lineage>
</organism>
<dbReference type="GO" id="GO:0019005">
    <property type="term" value="C:SCF ubiquitin ligase complex"/>
    <property type="evidence" value="ECO:0000318"/>
    <property type="project" value="GO_Central"/>
</dbReference>
<dbReference type="GO" id="GO:0031146">
    <property type="term" value="P:SCF-dependent proteasomal ubiquitin-dependent protein catabolic process"/>
    <property type="evidence" value="ECO:0000318"/>
    <property type="project" value="GO_Central"/>
</dbReference>
<accession>A0A2C9VN60</accession>
<dbReference type="InterPro" id="IPR057207">
    <property type="entry name" value="FBXL15_LRR"/>
</dbReference>
<gene>
    <name evidence="2" type="ORF">MANES_06G049300v8</name>
</gene>
<dbReference type="Gramene" id="Manes.06G049300.1.v8.1">
    <property type="protein sequence ID" value="Manes.06G049300.1.v8.1.CDS"/>
    <property type="gene ID" value="Manes.06G049300.v8.1"/>
</dbReference>
<dbReference type="PANTHER" id="PTHR13318">
    <property type="entry name" value="PARTNER OF PAIRED, ISOFORM B-RELATED"/>
    <property type="match status" value="1"/>
</dbReference>
<dbReference type="AlphaFoldDB" id="A0A2C9VN60"/>
<dbReference type="OMA" id="GWQFHRS"/>
<comment type="caution">
    <text evidence="2">The sequence shown here is derived from an EMBL/GenBank/DDBJ whole genome shotgun (WGS) entry which is preliminary data.</text>
</comment>
<dbReference type="Gene3D" id="3.80.10.10">
    <property type="entry name" value="Ribonuclease Inhibitor"/>
    <property type="match status" value="2"/>
</dbReference>
<evidence type="ECO:0000313" key="2">
    <source>
        <dbReference type="EMBL" id="OAY47064.1"/>
    </source>
</evidence>
<dbReference type="PANTHER" id="PTHR13318:SF176">
    <property type="entry name" value="F-BOX PROTEIN AT-B"/>
    <property type="match status" value="1"/>
</dbReference>